<gene>
    <name evidence="3" type="primary">gb03549</name>
    <name evidence="4" type="synonym">gb03566</name>
    <name evidence="3" type="ORF">PR202_gb03549</name>
    <name evidence="4" type="ORF">PR202_gb03566</name>
</gene>
<evidence type="ECO:0000256" key="2">
    <source>
        <dbReference type="SAM" id="SignalP"/>
    </source>
</evidence>
<feature type="signal peptide" evidence="2">
    <location>
        <begin position="1"/>
        <end position="15"/>
    </location>
</feature>
<reference evidence="3" key="2">
    <citation type="submission" date="2021-12" db="EMBL/GenBank/DDBJ databases">
        <title>Resequencing data analysis of finger millet.</title>
        <authorList>
            <person name="Hatakeyama M."/>
            <person name="Aluri S."/>
            <person name="Balachadran M.T."/>
            <person name="Sivarajan S.R."/>
            <person name="Poveda L."/>
            <person name="Shimizu-Inatsugi R."/>
            <person name="Schlapbach R."/>
            <person name="Sreeman S.M."/>
            <person name="Shimizu K.K."/>
        </authorList>
    </citation>
    <scope>NUCLEOTIDE SEQUENCE</scope>
</reference>
<feature type="chain" id="PRO_5044714608" description="Secreted protein" evidence="2">
    <location>
        <begin position="16"/>
        <end position="89"/>
    </location>
</feature>
<reference evidence="3" key="1">
    <citation type="journal article" date="2018" name="DNA Res.">
        <title>Multiple hybrid de novo genome assembly of finger millet, an orphan allotetraploid crop.</title>
        <authorList>
            <person name="Hatakeyama M."/>
            <person name="Aluri S."/>
            <person name="Balachadran M.T."/>
            <person name="Sivarajan S.R."/>
            <person name="Patrignani A."/>
            <person name="Gruter S."/>
            <person name="Poveda L."/>
            <person name="Shimizu-Inatsugi R."/>
            <person name="Baeten J."/>
            <person name="Francoijs K.J."/>
            <person name="Nataraja K.N."/>
            <person name="Reddy Y.A.N."/>
            <person name="Phadnis S."/>
            <person name="Ravikumar R.L."/>
            <person name="Schlapbach R."/>
            <person name="Sreeman S.M."/>
            <person name="Shimizu K.K."/>
        </authorList>
    </citation>
    <scope>NUCLEOTIDE SEQUENCE</scope>
</reference>
<dbReference type="Proteomes" id="UP001054889">
    <property type="component" value="Unassembled WGS sequence"/>
</dbReference>
<organism evidence="3 5">
    <name type="scientific">Eleusine coracana subsp. coracana</name>
    <dbReference type="NCBI Taxonomy" id="191504"/>
    <lineage>
        <taxon>Eukaryota</taxon>
        <taxon>Viridiplantae</taxon>
        <taxon>Streptophyta</taxon>
        <taxon>Embryophyta</taxon>
        <taxon>Tracheophyta</taxon>
        <taxon>Spermatophyta</taxon>
        <taxon>Magnoliopsida</taxon>
        <taxon>Liliopsida</taxon>
        <taxon>Poales</taxon>
        <taxon>Poaceae</taxon>
        <taxon>PACMAD clade</taxon>
        <taxon>Chloridoideae</taxon>
        <taxon>Cynodonteae</taxon>
        <taxon>Eleusininae</taxon>
        <taxon>Eleusine</taxon>
    </lineage>
</organism>
<sequence length="89" mass="10081">MWVFLVNHLLALACSSDREPSRCRIPVVVDGGSKRPVERRTWRQQRRPTRTAGGWWRGGRPLVERRSAAAADGEEVGDGCRGGWRRRLG</sequence>
<comment type="caution">
    <text evidence="3">The sequence shown here is derived from an EMBL/GenBank/DDBJ whole genome shotgun (WGS) entry which is preliminary data.</text>
</comment>
<dbReference type="EMBL" id="BQKI01000072">
    <property type="protein sequence ID" value="GJN16564.1"/>
    <property type="molecule type" value="Genomic_DNA"/>
</dbReference>
<protein>
    <recommendedName>
        <fullName evidence="6">Secreted protein</fullName>
    </recommendedName>
</protein>
<evidence type="ECO:0000313" key="5">
    <source>
        <dbReference type="Proteomes" id="UP001054889"/>
    </source>
</evidence>
<evidence type="ECO:0000313" key="4">
    <source>
        <dbReference type="EMBL" id="GJN16564.1"/>
    </source>
</evidence>
<keyword evidence="2" id="KW-0732">Signal</keyword>
<accession>A0AAV5E173</accession>
<feature type="compositionally biased region" description="Low complexity" evidence="1">
    <location>
        <begin position="50"/>
        <end position="61"/>
    </location>
</feature>
<keyword evidence="5" id="KW-1185">Reference proteome</keyword>
<dbReference type="AlphaFoldDB" id="A0AAV5E173"/>
<dbReference type="EMBL" id="BQKI01000072">
    <property type="protein sequence ID" value="GJN16548.1"/>
    <property type="molecule type" value="Genomic_DNA"/>
</dbReference>
<name>A0AAV5E173_ELECO</name>
<evidence type="ECO:0000256" key="1">
    <source>
        <dbReference type="SAM" id="MobiDB-lite"/>
    </source>
</evidence>
<feature type="region of interest" description="Disordered" evidence="1">
    <location>
        <begin position="38"/>
        <end position="89"/>
    </location>
</feature>
<proteinExistence type="predicted"/>
<evidence type="ECO:0000313" key="3">
    <source>
        <dbReference type="EMBL" id="GJN16548.1"/>
    </source>
</evidence>
<evidence type="ECO:0008006" key="6">
    <source>
        <dbReference type="Google" id="ProtNLM"/>
    </source>
</evidence>